<keyword evidence="4" id="KW-0902">Two-component regulatory system</keyword>
<comment type="catalytic activity">
    <reaction evidence="1">
        <text>ATP + protein L-histidine = ADP + protein N-phospho-L-histidine.</text>
        <dbReference type="EC" id="2.7.13.3"/>
    </reaction>
</comment>
<feature type="transmembrane region" description="Helical" evidence="5">
    <location>
        <begin position="37"/>
        <end position="53"/>
    </location>
</feature>
<feature type="transmembrane region" description="Helical" evidence="5">
    <location>
        <begin position="59"/>
        <end position="76"/>
    </location>
</feature>
<organism evidence="7 8">
    <name type="scientific">Clostridium fermenticellae</name>
    <dbReference type="NCBI Taxonomy" id="2068654"/>
    <lineage>
        <taxon>Bacteria</taxon>
        <taxon>Bacillati</taxon>
        <taxon>Bacillota</taxon>
        <taxon>Clostridia</taxon>
        <taxon>Eubacteriales</taxon>
        <taxon>Clostridiaceae</taxon>
        <taxon>Clostridium</taxon>
    </lineage>
</organism>
<evidence type="ECO:0000256" key="2">
    <source>
        <dbReference type="ARBA" id="ARBA00012438"/>
    </source>
</evidence>
<evidence type="ECO:0000256" key="5">
    <source>
        <dbReference type="SAM" id="Phobius"/>
    </source>
</evidence>
<sequence>MNIVIEIISNAIEALLFLITFEIISNNRKFIKENKSKTLWFCLIYITVNYLSTFYISKIYHTMVLCVFCILLLSYITKIEFFISCTIFFSFFSIIFITENLTEVIEMFVFDITLDQLFSTSVYSLIFLIVSKFFQIFIVLLIFKYSKHFIKFNTFDHENTFISSFIVQIGIFSMFVFIITFQIFDLKDTRIYNILVFILYFVFLIIEFKEMKKYYKFIDIKSNYRVQEKQIKNMKEIISIIRQEKHDFSNHINVIWGLCSLNKPNTVEKIKDYIDQVSDTLHSSFKYINTGNDYLDGLMSIKYNLAIKNSIDFDIMIEEPFSKLKIKENELISIISNIIDNAFEAFEPEFKIDEKKITFDTFIEDNKFCIEISDNASMIPVDIQNKIFEKGFSTKSKKTSDHGFGLYITKQLIEKNGGTITLESTPQITTFLVAFMLKK</sequence>
<dbReference type="Pfam" id="PF02518">
    <property type="entry name" value="HATPase_c"/>
    <property type="match status" value="1"/>
</dbReference>
<dbReference type="GO" id="GO:0042802">
    <property type="term" value="F:identical protein binding"/>
    <property type="evidence" value="ECO:0007669"/>
    <property type="project" value="TreeGrafter"/>
</dbReference>
<dbReference type="RefSeq" id="WP_119972640.1">
    <property type="nucleotide sequence ID" value="NZ_CP032416.1"/>
</dbReference>
<keyword evidence="3" id="KW-0418">Kinase</keyword>
<dbReference type="Gene3D" id="1.10.287.130">
    <property type="match status" value="1"/>
</dbReference>
<dbReference type="Pfam" id="PF14689">
    <property type="entry name" value="SPOB_a"/>
    <property type="match status" value="1"/>
</dbReference>
<dbReference type="InterPro" id="IPR036890">
    <property type="entry name" value="HATPase_C_sf"/>
</dbReference>
<dbReference type="PANTHER" id="PTHR40448:SF1">
    <property type="entry name" value="TWO-COMPONENT SENSOR HISTIDINE KINASE"/>
    <property type="match status" value="1"/>
</dbReference>
<feature type="transmembrane region" description="Helical" evidence="5">
    <location>
        <begin position="122"/>
        <end position="143"/>
    </location>
</feature>
<keyword evidence="3" id="KW-0808">Transferase</keyword>
<dbReference type="PRINTS" id="PR00344">
    <property type="entry name" value="BCTRLSENSOR"/>
</dbReference>
<dbReference type="Gene3D" id="3.30.565.10">
    <property type="entry name" value="Histidine kinase-like ATPase, C-terminal domain"/>
    <property type="match status" value="1"/>
</dbReference>
<reference evidence="7 8" key="1">
    <citation type="journal article" date="2019" name="Int. J. Syst. Evol. Microbiol.">
        <title>Clostridium fermenticellae sp. nov., isolated from the mud in a fermentation cellar for the production of the Chinese liquor, baijiu.</title>
        <authorList>
            <person name="Xu P.X."/>
            <person name="Chai L.J."/>
            <person name="Qiu T."/>
            <person name="Zhang X.J."/>
            <person name="Lu Z.M."/>
            <person name="Xiao C."/>
            <person name="Wang S.T."/>
            <person name="Shen C.H."/>
            <person name="Shi J.S."/>
            <person name="Xu Z.H."/>
        </authorList>
    </citation>
    <scope>NUCLEOTIDE SEQUENCE [LARGE SCALE GENOMIC DNA]</scope>
    <source>
        <strain evidence="7 8">JN500901</strain>
    </source>
</reference>
<feature type="transmembrane region" description="Helical" evidence="5">
    <location>
        <begin position="164"/>
        <end position="184"/>
    </location>
</feature>
<feature type="transmembrane region" description="Helical" evidence="5">
    <location>
        <begin position="81"/>
        <end position="102"/>
    </location>
</feature>
<feature type="domain" description="Histidine kinase" evidence="6">
    <location>
        <begin position="330"/>
        <end position="439"/>
    </location>
</feature>
<dbReference type="PROSITE" id="PS50109">
    <property type="entry name" value="HIS_KIN"/>
    <property type="match status" value="1"/>
</dbReference>
<keyword evidence="8" id="KW-1185">Reference proteome</keyword>
<dbReference type="InterPro" id="IPR039506">
    <property type="entry name" value="SPOB_a"/>
</dbReference>
<keyword evidence="5" id="KW-1133">Transmembrane helix</keyword>
<dbReference type="GO" id="GO:0000160">
    <property type="term" value="P:phosphorelay signal transduction system"/>
    <property type="evidence" value="ECO:0007669"/>
    <property type="project" value="UniProtKB-KW"/>
</dbReference>
<evidence type="ECO:0000256" key="4">
    <source>
        <dbReference type="ARBA" id="ARBA00023012"/>
    </source>
</evidence>
<proteinExistence type="predicted"/>
<dbReference type="GO" id="GO:0004673">
    <property type="term" value="F:protein histidine kinase activity"/>
    <property type="evidence" value="ECO:0007669"/>
    <property type="project" value="UniProtKB-EC"/>
</dbReference>
<keyword evidence="5" id="KW-0472">Membrane</keyword>
<evidence type="ECO:0000313" key="8">
    <source>
        <dbReference type="Proteomes" id="UP000266301"/>
    </source>
</evidence>
<evidence type="ECO:0000256" key="3">
    <source>
        <dbReference type="ARBA" id="ARBA00022777"/>
    </source>
</evidence>
<gene>
    <name evidence="7" type="ORF">D4Z93_08765</name>
</gene>
<dbReference type="PANTHER" id="PTHR40448">
    <property type="entry name" value="TWO-COMPONENT SENSOR HISTIDINE KINASE"/>
    <property type="match status" value="1"/>
</dbReference>
<dbReference type="Proteomes" id="UP000266301">
    <property type="component" value="Chromosome"/>
</dbReference>
<dbReference type="InterPro" id="IPR003594">
    <property type="entry name" value="HATPase_dom"/>
</dbReference>
<evidence type="ECO:0000259" key="6">
    <source>
        <dbReference type="PROSITE" id="PS50109"/>
    </source>
</evidence>
<dbReference type="InterPro" id="IPR004358">
    <property type="entry name" value="Sig_transdc_His_kin-like_C"/>
</dbReference>
<evidence type="ECO:0000313" key="7">
    <source>
        <dbReference type="EMBL" id="AYD40614.1"/>
    </source>
</evidence>
<dbReference type="EMBL" id="CP032416">
    <property type="protein sequence ID" value="AYD40614.1"/>
    <property type="molecule type" value="Genomic_DNA"/>
</dbReference>
<name>A0A386H4Q9_9CLOT</name>
<dbReference type="AlphaFoldDB" id="A0A386H4Q9"/>
<evidence type="ECO:0000256" key="1">
    <source>
        <dbReference type="ARBA" id="ARBA00000085"/>
    </source>
</evidence>
<feature type="transmembrane region" description="Helical" evidence="5">
    <location>
        <begin position="6"/>
        <end position="25"/>
    </location>
</feature>
<keyword evidence="5" id="KW-0812">Transmembrane</keyword>
<feature type="transmembrane region" description="Helical" evidence="5">
    <location>
        <begin position="190"/>
        <end position="208"/>
    </location>
</feature>
<dbReference type="EC" id="2.7.13.3" evidence="2"/>
<dbReference type="SMART" id="SM00387">
    <property type="entry name" value="HATPase_c"/>
    <property type="match status" value="1"/>
</dbReference>
<dbReference type="KEGG" id="cfer:D4Z93_08765"/>
<accession>A0A386H4Q9</accession>
<dbReference type="OrthoDB" id="1677679at2"/>
<protein>
    <recommendedName>
        <fullName evidence="2">histidine kinase</fullName>
        <ecNumber evidence="2">2.7.13.3</ecNumber>
    </recommendedName>
</protein>
<dbReference type="SUPFAM" id="SSF55874">
    <property type="entry name" value="ATPase domain of HSP90 chaperone/DNA topoisomerase II/histidine kinase"/>
    <property type="match status" value="1"/>
</dbReference>
<dbReference type="InterPro" id="IPR005467">
    <property type="entry name" value="His_kinase_dom"/>
</dbReference>